<dbReference type="AlphaFoldDB" id="A0A915JUW7"/>
<protein>
    <submittedName>
        <fullName evidence="2">Uncharacterized protein</fullName>
    </submittedName>
</protein>
<organism evidence="1 2">
    <name type="scientific">Romanomermis culicivorax</name>
    <name type="common">Nematode worm</name>
    <dbReference type="NCBI Taxonomy" id="13658"/>
    <lineage>
        <taxon>Eukaryota</taxon>
        <taxon>Metazoa</taxon>
        <taxon>Ecdysozoa</taxon>
        <taxon>Nematoda</taxon>
        <taxon>Enoplea</taxon>
        <taxon>Dorylaimia</taxon>
        <taxon>Mermithida</taxon>
        <taxon>Mermithoidea</taxon>
        <taxon>Mermithidae</taxon>
        <taxon>Romanomermis</taxon>
    </lineage>
</organism>
<accession>A0A915JUW7</accession>
<keyword evidence="1" id="KW-1185">Reference proteome</keyword>
<reference evidence="2" key="1">
    <citation type="submission" date="2022-11" db="UniProtKB">
        <authorList>
            <consortium name="WormBaseParasite"/>
        </authorList>
    </citation>
    <scope>IDENTIFICATION</scope>
</reference>
<evidence type="ECO:0000313" key="1">
    <source>
        <dbReference type="Proteomes" id="UP000887565"/>
    </source>
</evidence>
<dbReference type="WBParaSite" id="nRc.2.0.1.t30066-RA">
    <property type="protein sequence ID" value="nRc.2.0.1.t30066-RA"/>
    <property type="gene ID" value="nRc.2.0.1.g30066"/>
</dbReference>
<sequence>MMIEDDGIFVLRIIVGCATAYDQHSAQRALPESFLNFELKAILTDLRSINAFGVKSQDKHTIADVKKSKIV</sequence>
<name>A0A915JUW7_ROMCU</name>
<proteinExistence type="predicted"/>
<dbReference type="Proteomes" id="UP000887565">
    <property type="component" value="Unplaced"/>
</dbReference>
<evidence type="ECO:0000313" key="2">
    <source>
        <dbReference type="WBParaSite" id="nRc.2.0.1.t30066-RA"/>
    </source>
</evidence>